<dbReference type="InterPro" id="IPR027417">
    <property type="entry name" value="P-loop_NTPase"/>
</dbReference>
<dbReference type="Pfam" id="PF07717">
    <property type="entry name" value="OB_NTP_bind"/>
    <property type="match status" value="1"/>
</dbReference>
<evidence type="ECO:0000313" key="2">
    <source>
        <dbReference type="EnsemblMetazoa" id="AEPI008195-PA"/>
    </source>
</evidence>
<reference evidence="2" key="2">
    <citation type="submission" date="2020-05" db="UniProtKB">
        <authorList>
            <consortium name="EnsemblMetazoa"/>
        </authorList>
    </citation>
    <scope>IDENTIFICATION</scope>
    <source>
        <strain evidence="2">Epiroticus2</strain>
    </source>
</reference>
<dbReference type="SUPFAM" id="SSF48403">
    <property type="entry name" value="Ankyrin repeat"/>
    <property type="match status" value="1"/>
</dbReference>
<dbReference type="STRING" id="199890.A0A182PMM1"/>
<dbReference type="Proteomes" id="UP000075885">
    <property type="component" value="Unassembled WGS sequence"/>
</dbReference>
<proteinExistence type="predicted"/>
<dbReference type="Pfam" id="PF21010">
    <property type="entry name" value="HA2_C"/>
    <property type="match status" value="1"/>
</dbReference>
<dbReference type="VEuPathDB" id="VectorBase:AEPI008195"/>
<reference evidence="3" key="1">
    <citation type="submission" date="2013-03" db="EMBL/GenBank/DDBJ databases">
        <title>The Genome Sequence of Anopheles epiroticus epiroticus2.</title>
        <authorList>
            <consortium name="The Broad Institute Genomics Platform"/>
            <person name="Neafsey D.E."/>
            <person name="Howell P."/>
            <person name="Walker B."/>
            <person name="Young S.K."/>
            <person name="Zeng Q."/>
            <person name="Gargeya S."/>
            <person name="Fitzgerald M."/>
            <person name="Haas B."/>
            <person name="Abouelleil A."/>
            <person name="Allen A.W."/>
            <person name="Alvarado L."/>
            <person name="Arachchi H.M."/>
            <person name="Berlin A.M."/>
            <person name="Chapman S.B."/>
            <person name="Gainer-Dewar J."/>
            <person name="Goldberg J."/>
            <person name="Griggs A."/>
            <person name="Gujja S."/>
            <person name="Hansen M."/>
            <person name="Howarth C."/>
            <person name="Imamovic A."/>
            <person name="Ireland A."/>
            <person name="Larimer J."/>
            <person name="McCowan C."/>
            <person name="Murphy C."/>
            <person name="Pearson M."/>
            <person name="Poon T.W."/>
            <person name="Priest M."/>
            <person name="Roberts A."/>
            <person name="Saif S."/>
            <person name="Shea T."/>
            <person name="Sisk P."/>
            <person name="Sykes S."/>
            <person name="Wortman J."/>
            <person name="Nusbaum C."/>
            <person name="Birren B."/>
        </authorList>
    </citation>
    <scope>NUCLEOTIDE SEQUENCE [LARGE SCALE GENOMIC DNA]</scope>
    <source>
        <strain evidence="3">Epiroticus2</strain>
    </source>
</reference>
<accession>A0A182PMM1</accession>
<sequence>MDLCNFQAMKFFLQFLRENGSILKVLVAKKIDQLTMIELQNMVEADPSFHTIWIVPSENDDGIVVLRVDRGGDAPYSLATEGKLKELHLLKNTLDRVEKVDPSNSHTQQHLLSVLTASWTCWIRERSPCSGDVPPNCRYDDAATQKRFRLQIVHQFNEILQALSTNVPSFIVCGSPDSGKRTEIVHYIVQNCHRKGEPCRMICVLQEEVEVVTSAVRIAMERNEQAGSTVGYKLNINSNVSEMNNVVFCTIHTLLLTLLTDVGRSIFAQLTHLVVDNVDRSSCEMSLLLSLLKEKQMLMPTFKLVLLATSDKVSTVCKFFGEPQVLRVPHNPPMVRFLPNNPHGVEYHYLEDILDDISTHEMIRKLKDQLQATTNSLKLMAKLQVYYGHFKLNRNATRIMDPLLERCWYASDAKPFTDLMALLKYNQHLVDYQHTETRMSSLMIASAKGFLEVVEKLLAMGANPYIVGRKSLNALDWCAKRQENPCWHLMDNAHRQPSSNSTKQKLLCQLYRKTHSPYIVDQQLVVDVVTHICKRCVPGKILVMLPDFTHVLQCYELLQKSLFSELHGAEFLIYHRLLTEQEVKASIADIKHNSLYMVILMAGSLIELVSWLGCIDYVVDTGLNVHTDGGDHFADGLCIDGSCMVSSETVRILKMIAQRKCYMLYPRERSEEQSTKEVGLNEDPHPDGVLKALMCRYQSSCSSVEIFFDSALAPANPKNITDSLDLLDQIGAIRRSLNIPTDLGLLLMHLNLGVHLGKALLYSILCRCLDPVLTIVAAMKIGDPFVETLDVQDESNLKQKKYSLHNRTYSDMMVLLRLFQQWNQCKIHKTDREMVESSYLKAGYMEAVVNTRVEIMSELRVLGIIKCGRTQNTEDLNVNSNRWVLVKGCLAAGLYPQLAIADYENKQLTANCGKDVFVPHPLSVAQVENLPAKWVVYVRKQDYPTILQMDEVEPKSQISENTVISDWTVLLMCGVDRTGAEDNGGLELRKQPTASSSEREMVEMMVDRKYSFRLPLEYYRVVSWIRRKLGNLFRSFTSNPLNTLERKETGALVRYIGEILHLEDANLQLGNMVIDTRPKLKITLPMGIYWSYSTNFNFGHTQHHQDSKGESNSSK</sequence>
<organism evidence="2 3">
    <name type="scientific">Anopheles epiroticus</name>
    <dbReference type="NCBI Taxonomy" id="199890"/>
    <lineage>
        <taxon>Eukaryota</taxon>
        <taxon>Metazoa</taxon>
        <taxon>Ecdysozoa</taxon>
        <taxon>Arthropoda</taxon>
        <taxon>Hexapoda</taxon>
        <taxon>Insecta</taxon>
        <taxon>Pterygota</taxon>
        <taxon>Neoptera</taxon>
        <taxon>Endopterygota</taxon>
        <taxon>Diptera</taxon>
        <taxon>Nematocera</taxon>
        <taxon>Culicoidea</taxon>
        <taxon>Culicidae</taxon>
        <taxon>Anophelinae</taxon>
        <taxon>Anopheles</taxon>
    </lineage>
</organism>
<dbReference type="Gene3D" id="3.40.50.300">
    <property type="entry name" value="P-loop containing nucleotide triphosphate hydrolases"/>
    <property type="match status" value="2"/>
</dbReference>
<dbReference type="PANTHER" id="PTHR18934:SF213">
    <property type="entry name" value="3'-5' RNA HELICASE YTHDC2"/>
    <property type="match status" value="1"/>
</dbReference>
<dbReference type="SMART" id="SM00847">
    <property type="entry name" value="HA2"/>
    <property type="match status" value="1"/>
</dbReference>
<evidence type="ECO:0000313" key="3">
    <source>
        <dbReference type="Proteomes" id="UP000075885"/>
    </source>
</evidence>
<dbReference type="GO" id="GO:0004386">
    <property type="term" value="F:helicase activity"/>
    <property type="evidence" value="ECO:0007669"/>
    <property type="project" value="TreeGrafter"/>
</dbReference>
<dbReference type="InterPro" id="IPR036770">
    <property type="entry name" value="Ankyrin_rpt-contain_sf"/>
</dbReference>
<dbReference type="InterPro" id="IPR011709">
    <property type="entry name" value="DEAD-box_helicase_OB_fold"/>
</dbReference>
<evidence type="ECO:0000259" key="1">
    <source>
        <dbReference type="SMART" id="SM00847"/>
    </source>
</evidence>
<dbReference type="InterPro" id="IPR007502">
    <property type="entry name" value="Helicase-assoc_dom"/>
</dbReference>
<dbReference type="Gene3D" id="1.20.120.1080">
    <property type="match status" value="1"/>
</dbReference>
<dbReference type="EnsemblMetazoa" id="AEPI008195-RA">
    <property type="protein sequence ID" value="AEPI008195-PA"/>
    <property type="gene ID" value="AEPI008195"/>
</dbReference>
<feature type="domain" description="Helicase-associated" evidence="1">
    <location>
        <begin position="722"/>
        <end position="816"/>
    </location>
</feature>
<dbReference type="PANTHER" id="PTHR18934">
    <property type="entry name" value="ATP-DEPENDENT RNA HELICASE"/>
    <property type="match status" value="1"/>
</dbReference>
<dbReference type="SUPFAM" id="SSF52540">
    <property type="entry name" value="P-loop containing nucleoside triphosphate hydrolases"/>
    <property type="match status" value="1"/>
</dbReference>
<name>A0A182PMM1_9DIPT</name>
<dbReference type="AlphaFoldDB" id="A0A182PMM1"/>
<dbReference type="GO" id="GO:0003723">
    <property type="term" value="F:RNA binding"/>
    <property type="evidence" value="ECO:0007669"/>
    <property type="project" value="TreeGrafter"/>
</dbReference>
<keyword evidence="3" id="KW-1185">Reference proteome</keyword>
<dbReference type="Gene3D" id="1.25.40.20">
    <property type="entry name" value="Ankyrin repeat-containing domain"/>
    <property type="match status" value="1"/>
</dbReference>
<protein>
    <recommendedName>
        <fullName evidence="1">Helicase-associated domain-containing protein</fullName>
    </recommendedName>
</protein>